<feature type="compositionally biased region" description="Acidic residues" evidence="1">
    <location>
        <begin position="250"/>
        <end position="275"/>
    </location>
</feature>
<protein>
    <submittedName>
        <fullName evidence="3">Uncharacterized protein</fullName>
    </submittedName>
</protein>
<comment type="caution">
    <text evidence="3">The sequence shown here is derived from an EMBL/GenBank/DDBJ whole genome shotgun (WGS) entry which is preliminary data.</text>
</comment>
<name>A0A1Z5JAP3_FISSO</name>
<evidence type="ECO:0000256" key="1">
    <source>
        <dbReference type="SAM" id="MobiDB-lite"/>
    </source>
</evidence>
<dbReference type="InParanoid" id="A0A1Z5JAP3"/>
<dbReference type="AlphaFoldDB" id="A0A1Z5JAP3"/>
<accession>A0A1Z5JAP3</accession>
<gene>
    <name evidence="3" type="ORF">FisN_2Lh605</name>
</gene>
<proteinExistence type="predicted"/>
<dbReference type="Proteomes" id="UP000198406">
    <property type="component" value="Unassembled WGS sequence"/>
</dbReference>
<feature type="compositionally biased region" description="Acidic residues" evidence="1">
    <location>
        <begin position="324"/>
        <end position="344"/>
    </location>
</feature>
<dbReference type="EMBL" id="BDSP01000035">
    <property type="protein sequence ID" value="GAX11064.1"/>
    <property type="molecule type" value="Genomic_DNA"/>
</dbReference>
<keyword evidence="4" id="KW-1185">Reference proteome</keyword>
<reference evidence="3 4" key="1">
    <citation type="journal article" date="2015" name="Plant Cell">
        <title>Oil accumulation by the oleaginous diatom Fistulifera solaris as revealed by the genome and transcriptome.</title>
        <authorList>
            <person name="Tanaka T."/>
            <person name="Maeda Y."/>
            <person name="Veluchamy A."/>
            <person name="Tanaka M."/>
            <person name="Abida H."/>
            <person name="Marechal E."/>
            <person name="Bowler C."/>
            <person name="Muto M."/>
            <person name="Sunaga Y."/>
            <person name="Tanaka M."/>
            <person name="Yoshino T."/>
            <person name="Taniguchi T."/>
            <person name="Fukuda Y."/>
            <person name="Nemoto M."/>
            <person name="Matsumoto M."/>
            <person name="Wong P.S."/>
            <person name="Aburatani S."/>
            <person name="Fujibuchi W."/>
        </authorList>
    </citation>
    <scope>NUCLEOTIDE SEQUENCE [LARGE SCALE GENOMIC DNA]</scope>
    <source>
        <strain evidence="3 4">JPCC DA0580</strain>
    </source>
</reference>
<organism evidence="3 4">
    <name type="scientific">Fistulifera solaris</name>
    <name type="common">Oleaginous diatom</name>
    <dbReference type="NCBI Taxonomy" id="1519565"/>
    <lineage>
        <taxon>Eukaryota</taxon>
        <taxon>Sar</taxon>
        <taxon>Stramenopiles</taxon>
        <taxon>Ochrophyta</taxon>
        <taxon>Bacillariophyta</taxon>
        <taxon>Bacillariophyceae</taxon>
        <taxon>Bacillariophycidae</taxon>
        <taxon>Naviculales</taxon>
        <taxon>Naviculaceae</taxon>
        <taxon>Fistulifera</taxon>
    </lineage>
</organism>
<evidence type="ECO:0000256" key="2">
    <source>
        <dbReference type="SAM" id="SignalP"/>
    </source>
</evidence>
<evidence type="ECO:0000313" key="3">
    <source>
        <dbReference type="EMBL" id="GAX11064.1"/>
    </source>
</evidence>
<keyword evidence="2" id="KW-0732">Signal</keyword>
<feature type="signal peptide" evidence="2">
    <location>
        <begin position="1"/>
        <end position="17"/>
    </location>
</feature>
<feature type="compositionally biased region" description="Acidic residues" evidence="1">
    <location>
        <begin position="303"/>
        <end position="315"/>
    </location>
</feature>
<feature type="chain" id="PRO_5013232828" evidence="2">
    <location>
        <begin position="18"/>
        <end position="367"/>
    </location>
</feature>
<evidence type="ECO:0000313" key="4">
    <source>
        <dbReference type="Proteomes" id="UP000198406"/>
    </source>
</evidence>
<sequence>MKLLLPISFSVLASASASNDQSPALRSANSIGYASGRDLASEGEREALSVCTGIERLLGATVECECVPEIMTGTLSFDCDTLRDVTIRQNIIYTPSFTGLFSVALLPMDVSFGVGYCLDGFTISIEEAPMPLNVGDVCFQGQVKLDSDLNSTTPLLTPTLESCTFTAGSFGVCEACEPCTTSSGQTGFSVTCDFVEVAACVPLAIPISRNSRRVSTELFGEQIADGMLKLAQPEIDRMISEAQAAATPQDEPDEALDGEEPVDEEGPVEEPDESEAIATEPVDVSNKKASKGKTPKMSKGVGDEEQEEDDEEEQPQNEGKPQDESETVEGEEEEETEDEPEESVLPDWGEPNTNTGKRSFWDRMWPF</sequence>
<feature type="region of interest" description="Disordered" evidence="1">
    <location>
        <begin position="242"/>
        <end position="367"/>
    </location>
</feature>